<protein>
    <submittedName>
        <fullName evidence="2">Integrase core domain-containing protein</fullName>
    </submittedName>
</protein>
<accession>A0A1W2CWD0</accession>
<feature type="domain" description="Integrase catalytic" evidence="1">
    <location>
        <begin position="29"/>
        <end position="160"/>
    </location>
</feature>
<dbReference type="AlphaFoldDB" id="A0A1W2CWD0"/>
<dbReference type="Proteomes" id="UP000192418">
    <property type="component" value="Unassembled WGS sequence"/>
</dbReference>
<dbReference type="SUPFAM" id="SSF53098">
    <property type="entry name" value="Ribonuclease H-like"/>
    <property type="match status" value="1"/>
</dbReference>
<dbReference type="InterPro" id="IPR012337">
    <property type="entry name" value="RNaseH-like_sf"/>
</dbReference>
<keyword evidence="3" id="KW-1185">Reference proteome</keyword>
<dbReference type="EMBL" id="FWXY01000014">
    <property type="protein sequence ID" value="SMC89547.1"/>
    <property type="molecule type" value="Genomic_DNA"/>
</dbReference>
<gene>
    <name evidence="2" type="ORF">SAMN02746065_11412</name>
</gene>
<dbReference type="GO" id="GO:0003676">
    <property type="term" value="F:nucleic acid binding"/>
    <property type="evidence" value="ECO:0007669"/>
    <property type="project" value="InterPro"/>
</dbReference>
<dbReference type="GO" id="GO:0015074">
    <property type="term" value="P:DNA integration"/>
    <property type="evidence" value="ECO:0007669"/>
    <property type="project" value="InterPro"/>
</dbReference>
<evidence type="ECO:0000313" key="3">
    <source>
        <dbReference type="Proteomes" id="UP000192418"/>
    </source>
</evidence>
<evidence type="ECO:0000313" key="2">
    <source>
        <dbReference type="EMBL" id="SMC89547.1"/>
    </source>
</evidence>
<proteinExistence type="predicted"/>
<dbReference type="STRING" id="1121400.SAMN02746065_11412"/>
<dbReference type="Pfam" id="PF00665">
    <property type="entry name" value="rve"/>
    <property type="match status" value="1"/>
</dbReference>
<dbReference type="InterPro" id="IPR036397">
    <property type="entry name" value="RNaseH_sf"/>
</dbReference>
<dbReference type="PANTHER" id="PTHR46889">
    <property type="entry name" value="TRANSPOSASE INSF FOR INSERTION SEQUENCE IS3B-RELATED"/>
    <property type="match status" value="1"/>
</dbReference>
<organism evidence="2 3">
    <name type="scientific">Desulfocicer vacuolatum DSM 3385</name>
    <dbReference type="NCBI Taxonomy" id="1121400"/>
    <lineage>
        <taxon>Bacteria</taxon>
        <taxon>Pseudomonadati</taxon>
        <taxon>Thermodesulfobacteriota</taxon>
        <taxon>Desulfobacteria</taxon>
        <taxon>Desulfobacterales</taxon>
        <taxon>Desulfobacteraceae</taxon>
        <taxon>Desulfocicer</taxon>
    </lineage>
</organism>
<dbReference type="PROSITE" id="PS50994">
    <property type="entry name" value="INTEGRASE"/>
    <property type="match status" value="1"/>
</dbReference>
<sequence>MQKVFSSVLLSLHDNTYLLYQSITAVKYPKPLPILIYVISQLFRCRNNWDITYLPARVKGRFFYLYMIMDVYSRKAVGYQVYDCESGELAAALITDTCHQEEIQENQLVLHSDNGGPMKAFTMLAKLESLGVASSFSRPRISNDNPYSESLFRTMKWGVS</sequence>
<dbReference type="Gene3D" id="3.30.420.10">
    <property type="entry name" value="Ribonuclease H-like superfamily/Ribonuclease H"/>
    <property type="match status" value="1"/>
</dbReference>
<reference evidence="2 3" key="1">
    <citation type="submission" date="2017-04" db="EMBL/GenBank/DDBJ databases">
        <authorList>
            <person name="Afonso C.L."/>
            <person name="Miller P.J."/>
            <person name="Scott M.A."/>
            <person name="Spackman E."/>
            <person name="Goraichik I."/>
            <person name="Dimitrov K.M."/>
            <person name="Suarez D.L."/>
            <person name="Swayne D.E."/>
        </authorList>
    </citation>
    <scope>NUCLEOTIDE SEQUENCE [LARGE SCALE GENOMIC DNA]</scope>
    <source>
        <strain evidence="2 3">DSM 3385</strain>
    </source>
</reference>
<evidence type="ECO:0000259" key="1">
    <source>
        <dbReference type="PROSITE" id="PS50994"/>
    </source>
</evidence>
<dbReference type="PANTHER" id="PTHR46889:SF4">
    <property type="entry name" value="TRANSPOSASE INSO FOR INSERTION SEQUENCE ELEMENT IS911B-RELATED"/>
    <property type="match status" value="1"/>
</dbReference>
<dbReference type="InterPro" id="IPR001584">
    <property type="entry name" value="Integrase_cat-core"/>
</dbReference>
<dbReference type="InterPro" id="IPR050900">
    <property type="entry name" value="Transposase_IS3/IS150/IS904"/>
</dbReference>
<name>A0A1W2CWD0_9BACT</name>